<evidence type="ECO:0000259" key="7">
    <source>
        <dbReference type="Pfam" id="PF03787"/>
    </source>
</evidence>
<dbReference type="PANTHER" id="PTHR38007">
    <property type="entry name" value="CRISPR SYSTEM CMS PROTEIN CSM5"/>
    <property type="match status" value="1"/>
</dbReference>
<evidence type="ECO:0000256" key="4">
    <source>
        <dbReference type="ARBA" id="ARBA00022884"/>
    </source>
</evidence>
<dbReference type="InterPro" id="IPR010173">
    <property type="entry name" value="CRISPR-assoc_Csm5"/>
</dbReference>
<evidence type="ECO:0000256" key="3">
    <source>
        <dbReference type="ARBA" id="ARBA00016113"/>
    </source>
</evidence>
<comment type="similarity">
    <text evidence="2">Belongs to the CRISPR-associated Csm5 family.</text>
</comment>
<dbReference type="EMBL" id="ADGH01000012">
    <property type="protein sequence ID" value="EHG24506.1"/>
    <property type="molecule type" value="Genomic_DNA"/>
</dbReference>
<evidence type="ECO:0000313" key="9">
    <source>
        <dbReference type="Proteomes" id="UP000003175"/>
    </source>
</evidence>
<comment type="function">
    <text evidence="1">This subunit might be involved in maturation of a crRNA intermediate to its mature form.</text>
</comment>
<dbReference type="PANTHER" id="PTHR38007:SF1">
    <property type="entry name" value="CRISPR SYSTEM CMS PROTEIN CSM5"/>
    <property type="match status" value="1"/>
</dbReference>
<evidence type="ECO:0000256" key="1">
    <source>
        <dbReference type="ARBA" id="ARBA00003088"/>
    </source>
</evidence>
<protein>
    <recommendedName>
        <fullName evidence="3">CRISPR system Cms protein Csm5</fullName>
    </recommendedName>
    <alternativeName>
        <fullName evidence="6">CRISPR type III A-associated protein Csm5</fullName>
    </alternativeName>
</protein>
<dbReference type="Proteomes" id="UP000003175">
    <property type="component" value="Unassembled WGS sequence"/>
</dbReference>
<feature type="domain" description="CRISPR type III-associated protein" evidence="7">
    <location>
        <begin position="11"/>
        <end position="149"/>
    </location>
</feature>
<reference evidence="8 9" key="1">
    <citation type="submission" date="2011-08" db="EMBL/GenBank/DDBJ databases">
        <title>The Genome Sequence of Selenomonas noxia F0398.</title>
        <authorList>
            <consortium name="The Broad Institute Genome Sequencing Platform"/>
            <person name="Earl A."/>
            <person name="Ward D."/>
            <person name="Feldgarden M."/>
            <person name="Gevers D."/>
            <person name="Izard J."/>
            <person name="Ganesan A."/>
            <person name="Blanton J.M."/>
            <person name="Baranova O.V."/>
            <person name="Tanner A.C."/>
            <person name="Dewhirst F.E."/>
            <person name="Young S.K."/>
            <person name="Zeng Q."/>
            <person name="Gargeya S."/>
            <person name="Fitzgerald M."/>
            <person name="Haas B."/>
            <person name="Abouelleil A."/>
            <person name="Alvarado L."/>
            <person name="Arachchi H.M."/>
            <person name="Berlin A."/>
            <person name="Brown A."/>
            <person name="Chapman S.B."/>
            <person name="Chen Z."/>
            <person name="Dunbar C."/>
            <person name="Freedman E."/>
            <person name="Gearin G."/>
            <person name="Gellesch M."/>
            <person name="Goldberg J."/>
            <person name="Griggs A."/>
            <person name="Gujja S."/>
            <person name="Heiman D."/>
            <person name="Howarth C."/>
            <person name="Larson L."/>
            <person name="Lui A."/>
            <person name="MacDonald P.J.P."/>
            <person name="Montmayeur A."/>
            <person name="Murphy C."/>
            <person name="Neiman D."/>
            <person name="Pearson M."/>
            <person name="Priest M."/>
            <person name="Roberts A."/>
            <person name="Saif S."/>
            <person name="Shea T."/>
            <person name="Shenoy N."/>
            <person name="Sisk P."/>
            <person name="Stolte C."/>
            <person name="Sykes S."/>
            <person name="Wortman J."/>
            <person name="Nusbaum C."/>
            <person name="Birren B."/>
        </authorList>
    </citation>
    <scope>NUCLEOTIDE SEQUENCE [LARGE SCALE GENOMIC DNA]</scope>
    <source>
        <strain evidence="8 9">F0398</strain>
    </source>
</reference>
<dbReference type="NCBIfam" id="TIGR01899">
    <property type="entry name" value="cas_TM1807_csm5"/>
    <property type="match status" value="1"/>
</dbReference>
<keyword evidence="4" id="KW-0694">RNA-binding</keyword>
<name>A0ABP2MPI3_9FIRM</name>
<gene>
    <name evidence="8" type="ORF">HMPREF9432_01356</name>
</gene>
<proteinExistence type="inferred from homology"/>
<comment type="caution">
    <text evidence="8">The sequence shown here is derived from an EMBL/GenBank/DDBJ whole genome shotgun (WGS) entry which is preliminary data.</text>
</comment>
<accession>A0ABP2MPI3</accession>
<dbReference type="InterPro" id="IPR005537">
    <property type="entry name" value="RAMP_III_fam"/>
</dbReference>
<evidence type="ECO:0000256" key="6">
    <source>
        <dbReference type="ARBA" id="ARBA00031720"/>
    </source>
</evidence>
<keyword evidence="9" id="KW-1185">Reference proteome</keyword>
<evidence type="ECO:0000256" key="5">
    <source>
        <dbReference type="ARBA" id="ARBA00023118"/>
    </source>
</evidence>
<organism evidence="8 9">
    <name type="scientific">Selenomonas noxia F0398</name>
    <dbReference type="NCBI Taxonomy" id="702437"/>
    <lineage>
        <taxon>Bacteria</taxon>
        <taxon>Bacillati</taxon>
        <taxon>Bacillota</taxon>
        <taxon>Negativicutes</taxon>
        <taxon>Selenomonadales</taxon>
        <taxon>Selenomonadaceae</taxon>
        <taxon>Selenomonas</taxon>
    </lineage>
</organism>
<sequence length="410" mass="46072">MRGDIVRQTYEIKCIAPVHIGSGEELRTFEYLYDRDKLEMSLLHESKWLAFLDARGLTDAFVKYIEIEGQGNRSRNLLEWLTANRVTEADLRKAGVIRRRVPVAMLSEKKYRNRKPNLNKVVCHLVRADNAHPYIPGSTIKGALRTGILYHLIRKDPARFRAYWQEISSVKGSLKEKEHKWNEIILRLEQELLHTLTYEDTERGDAAASALRGLSVSDAMLVGCVAKAPTVIVQKIDATTLIKPGEKRGESPIVLFRECIPADSRLRFTITANLPMLHAAGIDSLPSVLNMLRAYTLDGLTRQQRVFEAIDAKYYGDLFADIGKYKANALLGGGTGFLSKTLTYALADKETDARSFAAAYFDEQFTNPSHKHRETDTQLTPRTLKRAQTDGADWIMGLCSITGVGNAETL</sequence>
<keyword evidence="5" id="KW-0051">Antiviral defense</keyword>
<dbReference type="Pfam" id="PF03787">
    <property type="entry name" value="RAMPs"/>
    <property type="match status" value="1"/>
</dbReference>
<dbReference type="RefSeq" id="WP_006696613.1">
    <property type="nucleotide sequence ID" value="NZ_JH376859.1"/>
</dbReference>
<evidence type="ECO:0000313" key="8">
    <source>
        <dbReference type="EMBL" id="EHG24506.1"/>
    </source>
</evidence>
<evidence type="ECO:0000256" key="2">
    <source>
        <dbReference type="ARBA" id="ARBA00006680"/>
    </source>
</evidence>